<name>X1Q558_9ZZZZ</name>
<feature type="non-terminal residue" evidence="1">
    <location>
        <position position="1"/>
    </location>
</feature>
<gene>
    <name evidence="1" type="ORF">S06H3_39822</name>
</gene>
<reference evidence="1" key="1">
    <citation type="journal article" date="2014" name="Front. Microbiol.">
        <title>High frequency of phylogenetically diverse reductive dehalogenase-homologous genes in deep subseafloor sedimentary metagenomes.</title>
        <authorList>
            <person name="Kawai M."/>
            <person name="Futagami T."/>
            <person name="Toyoda A."/>
            <person name="Takaki Y."/>
            <person name="Nishi S."/>
            <person name="Hori S."/>
            <person name="Arai W."/>
            <person name="Tsubouchi T."/>
            <person name="Morono Y."/>
            <person name="Uchiyama I."/>
            <person name="Ito T."/>
            <person name="Fujiyama A."/>
            <person name="Inagaki F."/>
            <person name="Takami H."/>
        </authorList>
    </citation>
    <scope>NUCLEOTIDE SEQUENCE</scope>
    <source>
        <strain evidence="1">Expedition CK06-06</strain>
    </source>
</reference>
<accession>X1Q558</accession>
<dbReference type="InterPro" id="IPR008964">
    <property type="entry name" value="Invasin/intimin_cell_adhesion"/>
</dbReference>
<dbReference type="EMBL" id="BARV01024387">
    <property type="protein sequence ID" value="GAI46215.1"/>
    <property type="molecule type" value="Genomic_DNA"/>
</dbReference>
<protein>
    <recommendedName>
        <fullName evidence="2">Bacterial Ig-like domain-containing protein</fullName>
    </recommendedName>
</protein>
<dbReference type="SUPFAM" id="SSF49373">
    <property type="entry name" value="Invasin/intimin cell-adhesion fragments"/>
    <property type="match status" value="1"/>
</dbReference>
<organism evidence="1">
    <name type="scientific">marine sediment metagenome</name>
    <dbReference type="NCBI Taxonomy" id="412755"/>
    <lineage>
        <taxon>unclassified sequences</taxon>
        <taxon>metagenomes</taxon>
        <taxon>ecological metagenomes</taxon>
    </lineage>
</organism>
<feature type="non-terminal residue" evidence="1">
    <location>
        <position position="267"/>
    </location>
</feature>
<evidence type="ECO:0008006" key="2">
    <source>
        <dbReference type="Google" id="ProtNLM"/>
    </source>
</evidence>
<dbReference type="Gene3D" id="2.60.40.10">
    <property type="entry name" value="Immunoglobulins"/>
    <property type="match status" value="2"/>
</dbReference>
<evidence type="ECO:0000313" key="1">
    <source>
        <dbReference type="EMBL" id="GAI46215.1"/>
    </source>
</evidence>
<sequence>ISDAIDIIAAPLSFLVEKGGGGAITTTAGATFSVDITAMSEADGGGTKVDGYHGDYLIDFSSTASDPKILPTFEEITFDGGEGTLAGVVLNVVETGTTITATDSELGIAGTSAEITINLGDLHHLTITGAPDSVTAGEAFANDIIVKAYDAEGNFLDDSTVTIAWTSTDGRVSKGAGLPQDHALEAGTWTFSGSDFTLEEAGARTITATSGAKAKSAAITVNPAAASNLRDLVATPGTITADGSHSSTITATVEDAFGNVDTNYTES</sequence>
<proteinExistence type="predicted"/>
<dbReference type="InterPro" id="IPR013783">
    <property type="entry name" value="Ig-like_fold"/>
</dbReference>
<dbReference type="AlphaFoldDB" id="X1Q558"/>
<comment type="caution">
    <text evidence="1">The sequence shown here is derived from an EMBL/GenBank/DDBJ whole genome shotgun (WGS) entry which is preliminary data.</text>
</comment>